<dbReference type="Proteomes" id="UP000550401">
    <property type="component" value="Unassembled WGS sequence"/>
</dbReference>
<dbReference type="InterPro" id="IPR052159">
    <property type="entry name" value="Competence_DNA_uptake"/>
</dbReference>
<feature type="transmembrane region" description="Helical" evidence="7">
    <location>
        <begin position="314"/>
        <end position="331"/>
    </location>
</feature>
<keyword evidence="4 7" id="KW-1133">Transmembrane helix</keyword>
<comment type="caution">
    <text evidence="9">The sequence shown here is derived from an EMBL/GenBank/DDBJ whole genome shotgun (WGS) entry which is preliminary data.</text>
</comment>
<dbReference type="RefSeq" id="WP_310735261.1">
    <property type="nucleotide sequence ID" value="NZ_JACGXL010000005.1"/>
</dbReference>
<feature type="transmembrane region" description="Helical" evidence="7">
    <location>
        <begin position="429"/>
        <end position="449"/>
    </location>
</feature>
<dbReference type="NCBIfam" id="TIGR00360">
    <property type="entry name" value="ComEC_N-term"/>
    <property type="match status" value="1"/>
</dbReference>
<dbReference type="SMART" id="SM00849">
    <property type="entry name" value="Lactamase_B"/>
    <property type="match status" value="1"/>
</dbReference>
<protein>
    <submittedName>
        <fullName evidence="9">Competence protein ComEC</fullName>
    </submittedName>
</protein>
<feature type="transmembrane region" description="Helical" evidence="7">
    <location>
        <begin position="400"/>
        <end position="422"/>
    </location>
</feature>
<dbReference type="EMBL" id="JACGXL010000005">
    <property type="protein sequence ID" value="MBA8888964.1"/>
    <property type="molecule type" value="Genomic_DNA"/>
</dbReference>
<proteinExistence type="predicted"/>
<dbReference type="InterPro" id="IPR004477">
    <property type="entry name" value="ComEC_N"/>
</dbReference>
<dbReference type="InterPro" id="IPR004797">
    <property type="entry name" value="Competence_ComEC/Rec2"/>
</dbReference>
<dbReference type="Pfam" id="PF00753">
    <property type="entry name" value="Lactamase_B"/>
    <property type="match status" value="1"/>
</dbReference>
<feature type="transmembrane region" description="Helical" evidence="7">
    <location>
        <begin position="368"/>
        <end position="388"/>
    </location>
</feature>
<name>A0A839FA14_9GAMM</name>
<dbReference type="Pfam" id="PF03772">
    <property type="entry name" value="Competence"/>
    <property type="match status" value="1"/>
</dbReference>
<keyword evidence="3 7" id="KW-0812">Transmembrane</keyword>
<evidence type="ECO:0000256" key="3">
    <source>
        <dbReference type="ARBA" id="ARBA00022692"/>
    </source>
</evidence>
<evidence type="ECO:0000256" key="1">
    <source>
        <dbReference type="ARBA" id="ARBA00004651"/>
    </source>
</evidence>
<dbReference type="InterPro" id="IPR025405">
    <property type="entry name" value="DUF4131"/>
</dbReference>
<evidence type="ECO:0000313" key="10">
    <source>
        <dbReference type="Proteomes" id="UP000550401"/>
    </source>
</evidence>
<feature type="transmembrane region" description="Helical" evidence="7">
    <location>
        <begin position="235"/>
        <end position="258"/>
    </location>
</feature>
<comment type="subcellular location">
    <subcellularLocation>
        <location evidence="1">Cell membrane</location>
        <topology evidence="1">Multi-pass membrane protein</topology>
    </subcellularLocation>
</comment>
<dbReference type="Pfam" id="PF13567">
    <property type="entry name" value="DUF4131"/>
    <property type="match status" value="1"/>
</dbReference>
<evidence type="ECO:0000259" key="8">
    <source>
        <dbReference type="SMART" id="SM00849"/>
    </source>
</evidence>
<feature type="region of interest" description="Disordered" evidence="6">
    <location>
        <begin position="761"/>
        <end position="790"/>
    </location>
</feature>
<reference evidence="9 10" key="1">
    <citation type="submission" date="2020-07" db="EMBL/GenBank/DDBJ databases">
        <title>Genomic Encyclopedia of Type Strains, Phase IV (KMG-V): Genome sequencing to study the core and pangenomes of soil and plant-associated prokaryotes.</title>
        <authorList>
            <person name="Whitman W."/>
        </authorList>
    </citation>
    <scope>NUCLEOTIDE SEQUENCE [LARGE SCALE GENOMIC DNA]</scope>
    <source>
        <strain evidence="9 10">RH2WT43</strain>
    </source>
</reference>
<evidence type="ECO:0000256" key="4">
    <source>
        <dbReference type="ARBA" id="ARBA00022989"/>
    </source>
</evidence>
<keyword evidence="10" id="KW-1185">Reference proteome</keyword>
<feature type="transmembrane region" description="Helical" evidence="7">
    <location>
        <begin position="337"/>
        <end position="356"/>
    </location>
</feature>
<accession>A0A839FA14</accession>
<dbReference type="InterPro" id="IPR001279">
    <property type="entry name" value="Metallo-B-lactamas"/>
</dbReference>
<feature type="transmembrane region" description="Helical" evidence="7">
    <location>
        <begin position="278"/>
        <end position="307"/>
    </location>
</feature>
<evidence type="ECO:0000256" key="2">
    <source>
        <dbReference type="ARBA" id="ARBA00022475"/>
    </source>
</evidence>
<feature type="domain" description="Metallo-beta-lactamase" evidence="8">
    <location>
        <begin position="517"/>
        <end position="705"/>
    </location>
</feature>
<dbReference type="Gene3D" id="3.60.15.10">
    <property type="entry name" value="Ribonuclease Z/Hydroxyacylglutathione hydrolase-like"/>
    <property type="match status" value="1"/>
</dbReference>
<evidence type="ECO:0000256" key="6">
    <source>
        <dbReference type="SAM" id="MobiDB-lite"/>
    </source>
</evidence>
<dbReference type="InterPro" id="IPR035681">
    <property type="entry name" value="ComA-like_MBL"/>
</dbReference>
<keyword evidence="5 7" id="KW-0472">Membrane</keyword>
<dbReference type="AlphaFoldDB" id="A0A839FA14"/>
<dbReference type="InterPro" id="IPR036866">
    <property type="entry name" value="RibonucZ/Hydroxyglut_hydro"/>
</dbReference>
<dbReference type="GO" id="GO:0030420">
    <property type="term" value="P:establishment of competence for transformation"/>
    <property type="evidence" value="ECO:0007669"/>
    <property type="project" value="InterPro"/>
</dbReference>
<dbReference type="SUPFAM" id="SSF56281">
    <property type="entry name" value="Metallo-hydrolase/oxidoreductase"/>
    <property type="match status" value="1"/>
</dbReference>
<gene>
    <name evidence="9" type="ORF">FHW12_003200</name>
</gene>
<dbReference type="CDD" id="cd07731">
    <property type="entry name" value="ComA-like_MBL-fold"/>
    <property type="match status" value="1"/>
</dbReference>
<dbReference type="PANTHER" id="PTHR30619:SF1">
    <property type="entry name" value="RECOMBINATION PROTEIN 2"/>
    <property type="match status" value="1"/>
</dbReference>
<feature type="compositionally biased region" description="Low complexity" evidence="6">
    <location>
        <begin position="777"/>
        <end position="790"/>
    </location>
</feature>
<keyword evidence="2" id="KW-1003">Cell membrane</keyword>
<evidence type="ECO:0000256" key="7">
    <source>
        <dbReference type="SAM" id="Phobius"/>
    </source>
</evidence>
<feature type="transmembrane region" description="Helical" evidence="7">
    <location>
        <begin position="461"/>
        <end position="478"/>
    </location>
</feature>
<evidence type="ECO:0000313" key="9">
    <source>
        <dbReference type="EMBL" id="MBA8888964.1"/>
    </source>
</evidence>
<dbReference type="NCBIfam" id="TIGR00361">
    <property type="entry name" value="ComEC_Rec2"/>
    <property type="match status" value="1"/>
</dbReference>
<dbReference type="GO" id="GO:0005886">
    <property type="term" value="C:plasma membrane"/>
    <property type="evidence" value="ECO:0007669"/>
    <property type="project" value="UniProtKB-SubCell"/>
</dbReference>
<sequence>MAAAAAMLCGALAVHALPALPSRGIDLALAALAMLTLSRPRLRAVGWLLLGFAWCAFRADLALAARLPAELEGRDVLVIGTVDGLPLRRDDATRFVLQVEHARLDGIGLPLQGRVRVSWYDGAPDELAACDRWQLLLRLERPRGLVNPGGFDAERQALERGIVAVGYVRDTDDDRRLGARAACVDRLREAIAAGIGARVADPHDAALLRAFAIGDTRGLDQGDWEVARANGIPHLIAISGFHVGVAGLFGVALAWLLWCASPRLALRVPYPLARGPAALLAALLYGVLAGGSLPTVRTLAMIAVVAAMRFGRRGGGGAHTLALALLAILIVDPLATLAAGFWLSFVGVAFLMLALGPVRGRLRFLRELGLGQLVMTIALLPLSVWFFGEASLVGALSNLVAVPVISFVIVPLCLLAVLALLLVPAAAAVPLALAAAVAHAQWWLLQHAAGWPGAHWWLPETVPWATGLAVVGAAWLFLPRAVPARLLGLLLFLPLLWPARPLPAEGAFEAVVIDVGQGLSVFVRTHGHALLFDAGARYPSEFDLGEAAVLPVLHALGTDRLDRFVISHGDNDHAGGAVAVARAFPDAARSSGEPERLALDAASCRAGEAWEWDGVRFRMLGPRADAEVATARGNDRSCVLLVEGRAGRLLLPGDIGGRVEGDVAAAAGDGPPLALVVPHHGSRSSSSPAFLAALHPAIAIVSAGWRNRFHHPAPDVVARYGAIGATLVNTADAGAVRIAFPADAPPRIVARERDRQWRYWREGTPGGGAVGAPSRGAASTSSQTASAALL</sequence>
<organism evidence="9 10">
    <name type="scientific">Dokdonella fugitiva</name>
    <dbReference type="NCBI Taxonomy" id="328517"/>
    <lineage>
        <taxon>Bacteria</taxon>
        <taxon>Pseudomonadati</taxon>
        <taxon>Pseudomonadota</taxon>
        <taxon>Gammaproteobacteria</taxon>
        <taxon>Lysobacterales</taxon>
        <taxon>Rhodanobacteraceae</taxon>
        <taxon>Dokdonella</taxon>
    </lineage>
</organism>
<dbReference type="PANTHER" id="PTHR30619">
    <property type="entry name" value="DNA INTERNALIZATION/COMPETENCE PROTEIN COMEC/REC2"/>
    <property type="match status" value="1"/>
</dbReference>
<evidence type="ECO:0000256" key="5">
    <source>
        <dbReference type="ARBA" id="ARBA00023136"/>
    </source>
</evidence>